<protein>
    <submittedName>
        <fullName evidence="1">Uncharacterized protein</fullName>
    </submittedName>
</protein>
<evidence type="ECO:0000313" key="1">
    <source>
        <dbReference type="EMBL" id="OQR89695.1"/>
    </source>
</evidence>
<reference evidence="1 2" key="1">
    <citation type="journal article" date="2014" name="Genome Biol. Evol.">
        <title>The secreted proteins of Achlya hypogyna and Thraustotheca clavata identify the ancestral oomycete secretome and reveal gene acquisitions by horizontal gene transfer.</title>
        <authorList>
            <person name="Misner I."/>
            <person name="Blouin N."/>
            <person name="Leonard G."/>
            <person name="Richards T.A."/>
            <person name="Lane C.E."/>
        </authorList>
    </citation>
    <scope>NUCLEOTIDE SEQUENCE [LARGE SCALE GENOMIC DNA]</scope>
    <source>
        <strain evidence="1 2">ATCC 48635</strain>
    </source>
</reference>
<dbReference type="EMBL" id="JNBR01000756">
    <property type="protein sequence ID" value="OQR89695.1"/>
    <property type="molecule type" value="Genomic_DNA"/>
</dbReference>
<dbReference type="Proteomes" id="UP000243579">
    <property type="component" value="Unassembled WGS sequence"/>
</dbReference>
<dbReference type="AlphaFoldDB" id="A0A1V9YV73"/>
<dbReference type="OrthoDB" id="79020at2759"/>
<name>A0A1V9YV73_ACHHY</name>
<organism evidence="1 2">
    <name type="scientific">Achlya hypogyna</name>
    <name type="common">Oomycete</name>
    <name type="synonym">Protoachlya hypogyna</name>
    <dbReference type="NCBI Taxonomy" id="1202772"/>
    <lineage>
        <taxon>Eukaryota</taxon>
        <taxon>Sar</taxon>
        <taxon>Stramenopiles</taxon>
        <taxon>Oomycota</taxon>
        <taxon>Saprolegniomycetes</taxon>
        <taxon>Saprolegniales</taxon>
        <taxon>Achlyaceae</taxon>
        <taxon>Achlya</taxon>
    </lineage>
</organism>
<dbReference type="PANTHER" id="PTHR37067">
    <property type="entry name" value="PX DOMAIN-CONTAINING PROTEIN"/>
    <property type="match status" value="1"/>
</dbReference>
<keyword evidence="2" id="KW-1185">Reference proteome</keyword>
<gene>
    <name evidence="1" type="ORF">ACHHYP_06112</name>
</gene>
<dbReference type="PANTHER" id="PTHR37067:SF3">
    <property type="entry name" value="PX DOMAIN-CONTAINING PROTEIN"/>
    <property type="match status" value="1"/>
</dbReference>
<proteinExistence type="predicted"/>
<comment type="caution">
    <text evidence="1">The sequence shown here is derived from an EMBL/GenBank/DDBJ whole genome shotgun (WGS) entry which is preliminary data.</text>
</comment>
<evidence type="ECO:0000313" key="2">
    <source>
        <dbReference type="Proteomes" id="UP000243579"/>
    </source>
</evidence>
<sequence length="247" mass="28024">MTYSIAPAIDAINYTFAILQSRSLLMAQQESHINALVGTLTAMLDVAIVDQGESDDEEDDVVYEKFETMRISVDSIVAHIHDQGSFAIECYNELNPDERAVVVREIAKYTISVIRGLMGVQAERDDANMPLETDAPPVLPAQLVKLRHGVWVRDVLAPHRVHLAKYWSEEQIDQLEADHKALLKCYHDDEIMRAAINSHDENTTFDEAWGSDFSILKWEMDENRTDMMYLFLEGVFQAKQKAAIPVL</sequence>
<accession>A0A1V9YV73</accession>